<dbReference type="RefSeq" id="WP_080805240.1">
    <property type="nucleotide sequence ID" value="NZ_CP021983.2"/>
</dbReference>
<dbReference type="STRING" id="1641165.XM38_01245"/>
<sequence length="222" mass="24614">MGHELKVFITSSEATCSECGDELGRRAWIQLVADKGALCLDCADLAHLVFLPAGNPALTRRAKKHSPLVAVVLQWSRSRKRYERQGLLVTADALELAEQQCLDDADARERQRQRAAARRAELDERFLAAFADKIRQLYPACPKGRELLVANHACQKYSQRVGRTQAARDLENAAIHLAVKAHVRHAETPYDQLLGRGLDRVEARAAVDDAIAATLDLWQTGA</sequence>
<evidence type="ECO:0000259" key="1">
    <source>
        <dbReference type="Pfam" id="PF10056"/>
    </source>
</evidence>
<protein>
    <recommendedName>
        <fullName evidence="1">DUF2293 domain-containing protein</fullName>
    </recommendedName>
</protein>
<feature type="domain" description="DUF2293" evidence="1">
    <location>
        <begin position="134"/>
        <end position="219"/>
    </location>
</feature>
<dbReference type="KEGG" id="hhg:XM38_049920"/>
<dbReference type="Proteomes" id="UP000191901">
    <property type="component" value="Chromosome"/>
</dbReference>
<proteinExistence type="predicted"/>
<dbReference type="InterPro" id="IPR018744">
    <property type="entry name" value="DUF2293"/>
</dbReference>
<dbReference type="OrthoDB" id="1159372at2"/>
<name>A0A1Z3HUM2_9CYAN</name>
<dbReference type="PANTHER" id="PTHR38113">
    <property type="match status" value="1"/>
</dbReference>
<dbReference type="PANTHER" id="PTHR38113:SF2">
    <property type="entry name" value="DUF2293 DOMAIN-CONTAINING PROTEIN"/>
    <property type="match status" value="1"/>
</dbReference>
<accession>A0A1Z3HUM2</accession>
<dbReference type="EMBL" id="CP021983">
    <property type="protein sequence ID" value="ASC74018.1"/>
    <property type="molecule type" value="Genomic_DNA"/>
</dbReference>
<dbReference type="AlphaFoldDB" id="A0A1Z3HUM2"/>
<evidence type="ECO:0000313" key="3">
    <source>
        <dbReference type="Proteomes" id="UP000191901"/>
    </source>
</evidence>
<gene>
    <name evidence="2" type="ORF">XM38_049920</name>
</gene>
<dbReference type="Pfam" id="PF10056">
    <property type="entry name" value="DUF2293"/>
    <property type="match status" value="1"/>
</dbReference>
<evidence type="ECO:0000313" key="2">
    <source>
        <dbReference type="EMBL" id="ASC74018.1"/>
    </source>
</evidence>
<keyword evidence="3" id="KW-1185">Reference proteome</keyword>
<reference evidence="2 3" key="1">
    <citation type="journal article" date="2016" name="Biochim. Biophys. Acta">
        <title>Characterization of red-shifted phycobilisomes isolated from the chlorophyll f-containing cyanobacterium Halomicronema hongdechloris.</title>
        <authorList>
            <person name="Li Y."/>
            <person name="Lin Y."/>
            <person name="Garvey C.J."/>
            <person name="Birch D."/>
            <person name="Corkery R.W."/>
            <person name="Loughlin P.C."/>
            <person name="Scheer H."/>
            <person name="Willows R.D."/>
            <person name="Chen M."/>
        </authorList>
    </citation>
    <scope>NUCLEOTIDE SEQUENCE [LARGE SCALE GENOMIC DNA]</scope>
    <source>
        <strain evidence="2 3">C2206</strain>
    </source>
</reference>
<organism evidence="2 3">
    <name type="scientific">Halomicronema hongdechloris C2206</name>
    <dbReference type="NCBI Taxonomy" id="1641165"/>
    <lineage>
        <taxon>Bacteria</taxon>
        <taxon>Bacillati</taxon>
        <taxon>Cyanobacteriota</taxon>
        <taxon>Cyanophyceae</taxon>
        <taxon>Nodosilineales</taxon>
        <taxon>Nodosilineaceae</taxon>
        <taxon>Halomicronema</taxon>
    </lineage>
</organism>